<sequence length="341" mass="36081">YEALEVQHETVNNTIRSVSDISSATTPSFGFVRNDNDTGVNVAENLLDHLNSFTSIGRSSTSQIESLLQEIKTTLNHAGAVSGSTRFTDYKGNATAIALVNLKEYNQANQQIRQEQIEDLDEESRVIYEKAKEDYENGEIDKSVYDSIVSGVINTGAGFMRNAITEEVAKPIASAVNTWIKKNTTFFMNRALVAAPISGNVITMAEPPSITSQTVRTGARYGVPIVASAIDFSIMVYQGEEVMDATIKAGGHLAAGLAGAKVGAIIGSAVPIGGTAVGFIVGGVVGTVGAFAFDWVYDNKDDIVKSIQNIGGSVVHTLSETGKNIGEAVSGLFNGLGSVFE</sequence>
<dbReference type="Proteomes" id="UP001148125">
    <property type="component" value="Unassembled WGS sequence"/>
</dbReference>
<reference evidence="1" key="1">
    <citation type="submission" date="2024-05" db="EMBL/GenBank/DDBJ databases">
        <title>Alkalihalobacillus sp. strain MEB203 novel alkaliphilic bacterium from Lonar Lake, India.</title>
        <authorList>
            <person name="Joshi A."/>
            <person name="Thite S."/>
            <person name="Mengade P."/>
        </authorList>
    </citation>
    <scope>NUCLEOTIDE SEQUENCE</scope>
    <source>
        <strain evidence="1">MEB 203</strain>
    </source>
</reference>
<proteinExistence type="predicted"/>
<accession>A0ABT5VM45</accession>
<comment type="caution">
    <text evidence="1">The sequence shown here is derived from an EMBL/GenBank/DDBJ whole genome shotgun (WGS) entry which is preliminary data.</text>
</comment>
<evidence type="ECO:0008006" key="3">
    <source>
        <dbReference type="Google" id="ProtNLM"/>
    </source>
</evidence>
<evidence type="ECO:0000313" key="1">
    <source>
        <dbReference type="EMBL" id="MDE5416357.1"/>
    </source>
</evidence>
<dbReference type="EMBL" id="JAOTPO010000039">
    <property type="protein sequence ID" value="MDE5416357.1"/>
    <property type="molecule type" value="Genomic_DNA"/>
</dbReference>
<name>A0ABT5VM45_9BACI</name>
<organism evidence="1 2">
    <name type="scientific">Alkalihalobacterium chitinilyticum</name>
    <dbReference type="NCBI Taxonomy" id="2980103"/>
    <lineage>
        <taxon>Bacteria</taxon>
        <taxon>Bacillati</taxon>
        <taxon>Bacillota</taxon>
        <taxon>Bacilli</taxon>
        <taxon>Bacillales</taxon>
        <taxon>Bacillaceae</taxon>
        <taxon>Alkalihalobacterium</taxon>
    </lineage>
</organism>
<keyword evidence="2" id="KW-1185">Reference proteome</keyword>
<protein>
    <recommendedName>
        <fullName evidence="3">LXG domain-containing protein</fullName>
    </recommendedName>
</protein>
<gene>
    <name evidence="1" type="ORF">N7Z68_24105</name>
</gene>
<evidence type="ECO:0000313" key="2">
    <source>
        <dbReference type="Proteomes" id="UP001148125"/>
    </source>
</evidence>
<dbReference type="RefSeq" id="WP_275120947.1">
    <property type="nucleotide sequence ID" value="NZ_JAOTPO010000039.1"/>
</dbReference>
<feature type="non-terminal residue" evidence="1">
    <location>
        <position position="1"/>
    </location>
</feature>